<dbReference type="Proteomes" id="UP000762676">
    <property type="component" value="Unassembled WGS sequence"/>
</dbReference>
<evidence type="ECO:0000256" key="1">
    <source>
        <dbReference type="ARBA" id="ARBA00022516"/>
    </source>
</evidence>
<gene>
    <name evidence="8" type="ORF">ElyMa_002415700</name>
</gene>
<dbReference type="Pfam" id="PF04613">
    <property type="entry name" value="LpxD"/>
    <property type="match status" value="1"/>
</dbReference>
<accession>A0AAV4GFV3</accession>
<keyword evidence="1" id="KW-0444">Lipid biosynthesis</keyword>
<name>A0AAV4GFV3_9GAST</name>
<evidence type="ECO:0000256" key="3">
    <source>
        <dbReference type="ARBA" id="ARBA00022679"/>
    </source>
</evidence>
<protein>
    <submittedName>
        <fullName evidence="8">UDP-3-O-acylglucosamine N-acyltransferase</fullName>
    </submittedName>
</protein>
<dbReference type="Gene3D" id="3.40.1390.10">
    <property type="entry name" value="MurE/MurF, N-terminal domain"/>
    <property type="match status" value="1"/>
</dbReference>
<dbReference type="CDD" id="cd03352">
    <property type="entry name" value="LbH_LpxD"/>
    <property type="match status" value="1"/>
</dbReference>
<evidence type="ECO:0000259" key="7">
    <source>
        <dbReference type="Pfam" id="PF04613"/>
    </source>
</evidence>
<dbReference type="InterPro" id="IPR020573">
    <property type="entry name" value="UDP_GlcNAc_AcTrfase_non-rep"/>
</dbReference>
<evidence type="ECO:0000256" key="2">
    <source>
        <dbReference type="ARBA" id="ARBA00022556"/>
    </source>
</evidence>
<dbReference type="NCBIfam" id="TIGR01853">
    <property type="entry name" value="lipid_A_lpxD"/>
    <property type="match status" value="1"/>
</dbReference>
<dbReference type="HAMAP" id="MF_00523">
    <property type="entry name" value="LpxD"/>
    <property type="match status" value="1"/>
</dbReference>
<organism evidence="8 9">
    <name type="scientific">Elysia marginata</name>
    <dbReference type="NCBI Taxonomy" id="1093978"/>
    <lineage>
        <taxon>Eukaryota</taxon>
        <taxon>Metazoa</taxon>
        <taxon>Spiralia</taxon>
        <taxon>Lophotrochozoa</taxon>
        <taxon>Mollusca</taxon>
        <taxon>Gastropoda</taxon>
        <taxon>Heterobranchia</taxon>
        <taxon>Euthyneura</taxon>
        <taxon>Panpulmonata</taxon>
        <taxon>Sacoglossa</taxon>
        <taxon>Placobranchoidea</taxon>
        <taxon>Plakobranchidae</taxon>
        <taxon>Elysia</taxon>
    </lineage>
</organism>
<evidence type="ECO:0000256" key="5">
    <source>
        <dbReference type="ARBA" id="ARBA00023098"/>
    </source>
</evidence>
<sequence>MKFSLQQVAEAIGGFVEGDGALEVSQLAKIEDAKEGSISFLSNPKYTNFIYTTGATAVIVNKDFVPQKPLNLALIRVLDPRKAFTDVLSFYNESKLKSKVGIEEPSHIGACFSKGENLYLGAFAYIGDHVTVGDNVKIFPNTFIGENVTIGNNTIIYPSVSIYPDTIIGDNCVIDSSTVIGSDGFGYIPNEEGVYDKIPHIGNVEIGNNVSIGASVTIDKSTIGHTIIGDGVKLDNQIHVAHNVAIGKHTVIAAQTGIAGSVRVGKYCRIGGQVGLLGHINIGDKVNIQAQSGVAKNQEDGARIQGMPAFDYNSFNRSYVYFKKLPELLGNHKK</sequence>
<evidence type="ECO:0000313" key="9">
    <source>
        <dbReference type="Proteomes" id="UP000762676"/>
    </source>
</evidence>
<dbReference type="AlphaFoldDB" id="A0AAV4GFV3"/>
<keyword evidence="2" id="KW-0441">Lipid A biosynthesis</keyword>
<feature type="domain" description="UDP-3-O-[3-hydroxymyristoyl] glucosamine N-acyltransferase non-repeat region" evidence="7">
    <location>
        <begin position="22"/>
        <end position="88"/>
    </location>
</feature>
<dbReference type="EMBL" id="BMAT01004951">
    <property type="protein sequence ID" value="GFR84379.1"/>
    <property type="molecule type" value="Genomic_DNA"/>
</dbReference>
<proteinExistence type="inferred from homology"/>
<evidence type="ECO:0000313" key="8">
    <source>
        <dbReference type="EMBL" id="GFR84379.1"/>
    </source>
</evidence>
<dbReference type="InterPro" id="IPR007691">
    <property type="entry name" value="LpxD"/>
</dbReference>
<keyword evidence="3" id="KW-0808">Transferase</keyword>
<keyword evidence="9" id="KW-1185">Reference proteome</keyword>
<evidence type="ECO:0000256" key="4">
    <source>
        <dbReference type="ARBA" id="ARBA00022737"/>
    </source>
</evidence>
<dbReference type="PANTHER" id="PTHR43378:SF2">
    <property type="entry name" value="UDP-3-O-ACYLGLUCOSAMINE N-ACYLTRANSFERASE 1, MITOCHONDRIAL-RELATED"/>
    <property type="match status" value="1"/>
</dbReference>
<dbReference type="InterPro" id="IPR011004">
    <property type="entry name" value="Trimer_LpxA-like_sf"/>
</dbReference>
<dbReference type="NCBIfam" id="NF002060">
    <property type="entry name" value="PRK00892.1"/>
    <property type="match status" value="1"/>
</dbReference>
<dbReference type="GO" id="GO:0016020">
    <property type="term" value="C:membrane"/>
    <property type="evidence" value="ECO:0007669"/>
    <property type="project" value="GOC"/>
</dbReference>
<reference evidence="8 9" key="1">
    <citation type="journal article" date="2021" name="Elife">
        <title>Chloroplast acquisition without the gene transfer in kleptoplastic sea slugs, Plakobranchus ocellatus.</title>
        <authorList>
            <person name="Maeda T."/>
            <person name="Takahashi S."/>
            <person name="Yoshida T."/>
            <person name="Shimamura S."/>
            <person name="Takaki Y."/>
            <person name="Nagai Y."/>
            <person name="Toyoda A."/>
            <person name="Suzuki Y."/>
            <person name="Arimoto A."/>
            <person name="Ishii H."/>
            <person name="Satoh N."/>
            <person name="Nishiyama T."/>
            <person name="Hasebe M."/>
            <person name="Maruyama T."/>
            <person name="Minagawa J."/>
            <person name="Obokata J."/>
            <person name="Shigenobu S."/>
        </authorList>
    </citation>
    <scope>NUCLEOTIDE SEQUENCE [LARGE SCALE GENOMIC DNA]</scope>
</reference>
<dbReference type="InterPro" id="IPR001451">
    <property type="entry name" value="Hexapep"/>
</dbReference>
<keyword evidence="4" id="KW-0677">Repeat</keyword>
<comment type="caution">
    <text evidence="8">The sequence shown here is derived from an EMBL/GenBank/DDBJ whole genome shotgun (WGS) entry which is preliminary data.</text>
</comment>
<evidence type="ECO:0000256" key="6">
    <source>
        <dbReference type="ARBA" id="ARBA00023315"/>
    </source>
</evidence>
<keyword evidence="5" id="KW-0443">Lipid metabolism</keyword>
<dbReference type="PANTHER" id="PTHR43378">
    <property type="entry name" value="UDP-3-O-ACYLGLUCOSAMINE N-ACYLTRANSFERASE"/>
    <property type="match status" value="1"/>
</dbReference>
<dbReference type="GO" id="GO:0009245">
    <property type="term" value="P:lipid A biosynthetic process"/>
    <property type="evidence" value="ECO:0007669"/>
    <property type="project" value="UniProtKB-KW"/>
</dbReference>
<dbReference type="Pfam" id="PF00132">
    <property type="entry name" value="Hexapep"/>
    <property type="match status" value="2"/>
</dbReference>
<dbReference type="SUPFAM" id="SSF51161">
    <property type="entry name" value="Trimeric LpxA-like enzymes"/>
    <property type="match status" value="1"/>
</dbReference>
<dbReference type="GO" id="GO:0016410">
    <property type="term" value="F:N-acyltransferase activity"/>
    <property type="evidence" value="ECO:0007669"/>
    <property type="project" value="InterPro"/>
</dbReference>
<dbReference type="Gene3D" id="2.160.10.10">
    <property type="entry name" value="Hexapeptide repeat proteins"/>
    <property type="match status" value="1"/>
</dbReference>
<keyword evidence="6" id="KW-0012">Acyltransferase</keyword>